<dbReference type="CDD" id="cd00732">
    <property type="entry name" value="CheW"/>
    <property type="match status" value="1"/>
</dbReference>
<dbReference type="SMART" id="SM00260">
    <property type="entry name" value="CheW"/>
    <property type="match status" value="1"/>
</dbReference>
<feature type="domain" description="CheW-like" evidence="1">
    <location>
        <begin position="9"/>
        <end position="153"/>
    </location>
</feature>
<evidence type="ECO:0000259" key="1">
    <source>
        <dbReference type="PROSITE" id="PS50851"/>
    </source>
</evidence>
<dbReference type="Gene3D" id="2.40.50.180">
    <property type="entry name" value="CheA-289, Domain 4"/>
    <property type="match status" value="1"/>
</dbReference>
<dbReference type="Gene3D" id="2.30.30.40">
    <property type="entry name" value="SH3 Domains"/>
    <property type="match status" value="1"/>
</dbReference>
<dbReference type="InterPro" id="IPR002545">
    <property type="entry name" value="CheW-lke_dom"/>
</dbReference>
<dbReference type="InterPro" id="IPR036061">
    <property type="entry name" value="CheW-like_dom_sf"/>
</dbReference>
<evidence type="ECO:0000313" key="3">
    <source>
        <dbReference type="Proteomes" id="UP000244956"/>
    </source>
</evidence>
<sequence>MERENKKMIDSYLSFRLGDEIFALHVGKVQKILEMRDVTEVPRAPDYMKGVINLRGKVLPVIDLRIKFGMQPAGWTKTTCILVVEAEVENEMVVVGLLVDAVQAVQKVKQDEILPPPSIGSKFRSDFISGMTRVNEKFFMVLNIDLVISSDDLINIKEIQDAKEAFEKES</sequence>
<name>A0A2U2BCB8_9BACT</name>
<organism evidence="2 3">
    <name type="scientific">Marinilabilia rubra</name>
    <dbReference type="NCBI Taxonomy" id="2162893"/>
    <lineage>
        <taxon>Bacteria</taxon>
        <taxon>Pseudomonadati</taxon>
        <taxon>Bacteroidota</taxon>
        <taxon>Bacteroidia</taxon>
        <taxon>Marinilabiliales</taxon>
        <taxon>Marinilabiliaceae</taxon>
        <taxon>Marinilabilia</taxon>
    </lineage>
</organism>
<dbReference type="AlphaFoldDB" id="A0A2U2BCB8"/>
<evidence type="ECO:0000313" key="2">
    <source>
        <dbReference type="EMBL" id="PWE00673.1"/>
    </source>
</evidence>
<gene>
    <name evidence="2" type="ORF">DDZ16_03510</name>
</gene>
<dbReference type="SUPFAM" id="SSF50341">
    <property type="entry name" value="CheW-like"/>
    <property type="match status" value="1"/>
</dbReference>
<reference evidence="2 3" key="1">
    <citation type="submission" date="2018-05" db="EMBL/GenBank/DDBJ databases">
        <title>Marinilabilia rubrum sp. nov., isolated from saltern sediment.</title>
        <authorList>
            <person name="Zhang R."/>
        </authorList>
    </citation>
    <scope>NUCLEOTIDE SEQUENCE [LARGE SCALE GENOMIC DNA]</scope>
    <source>
        <strain evidence="2 3">WTE16</strain>
    </source>
</reference>
<dbReference type="Pfam" id="PF01584">
    <property type="entry name" value="CheW"/>
    <property type="match status" value="1"/>
</dbReference>
<dbReference type="GO" id="GO:0006935">
    <property type="term" value="P:chemotaxis"/>
    <property type="evidence" value="ECO:0007669"/>
    <property type="project" value="InterPro"/>
</dbReference>
<dbReference type="OrthoDB" id="9794382at2"/>
<dbReference type="EMBL" id="QEWP01000002">
    <property type="protein sequence ID" value="PWE00673.1"/>
    <property type="molecule type" value="Genomic_DNA"/>
</dbReference>
<dbReference type="PROSITE" id="PS50851">
    <property type="entry name" value="CHEW"/>
    <property type="match status" value="1"/>
</dbReference>
<accession>A0A2U2BCB8</accession>
<dbReference type="InterPro" id="IPR039315">
    <property type="entry name" value="CheW"/>
</dbReference>
<proteinExistence type="predicted"/>
<protein>
    <submittedName>
        <fullName evidence="2">Chemotaxis protein CheW</fullName>
    </submittedName>
</protein>
<dbReference type="GO" id="GO:0005829">
    <property type="term" value="C:cytosol"/>
    <property type="evidence" value="ECO:0007669"/>
    <property type="project" value="TreeGrafter"/>
</dbReference>
<dbReference type="PANTHER" id="PTHR22617:SF41">
    <property type="entry name" value="CHEMOTAXIS SIGNAL TRANSDUCTION SYSTEM ADAPTOR PROTEIN CHEW"/>
    <property type="match status" value="1"/>
</dbReference>
<dbReference type="RefSeq" id="WP_109263045.1">
    <property type="nucleotide sequence ID" value="NZ_QEWP01000002.1"/>
</dbReference>
<comment type="caution">
    <text evidence="2">The sequence shown here is derived from an EMBL/GenBank/DDBJ whole genome shotgun (WGS) entry which is preliminary data.</text>
</comment>
<dbReference type="PANTHER" id="PTHR22617">
    <property type="entry name" value="CHEMOTAXIS SENSOR HISTIDINE KINASE-RELATED"/>
    <property type="match status" value="1"/>
</dbReference>
<dbReference type="Proteomes" id="UP000244956">
    <property type="component" value="Unassembled WGS sequence"/>
</dbReference>
<dbReference type="GO" id="GO:0007165">
    <property type="term" value="P:signal transduction"/>
    <property type="evidence" value="ECO:0007669"/>
    <property type="project" value="InterPro"/>
</dbReference>
<keyword evidence="3" id="KW-1185">Reference proteome</keyword>